<gene>
    <name evidence="3" type="ORF">MFIFM68171_04008</name>
</gene>
<feature type="compositionally biased region" description="Polar residues" evidence="1">
    <location>
        <begin position="68"/>
        <end position="78"/>
    </location>
</feature>
<protein>
    <submittedName>
        <fullName evidence="3">Uncharacterized protein</fullName>
    </submittedName>
</protein>
<comment type="caution">
    <text evidence="3">The sequence shown here is derived from an EMBL/GenBank/DDBJ whole genome shotgun (WGS) entry which is preliminary data.</text>
</comment>
<evidence type="ECO:0000313" key="3">
    <source>
        <dbReference type="EMBL" id="GAB1313798.1"/>
    </source>
</evidence>
<dbReference type="EMBL" id="BAAFSV010000002">
    <property type="protein sequence ID" value="GAB1313798.1"/>
    <property type="molecule type" value="Genomic_DNA"/>
</dbReference>
<evidence type="ECO:0000256" key="2">
    <source>
        <dbReference type="SAM" id="Phobius"/>
    </source>
</evidence>
<name>A0ABQ0G7R3_9PEZI</name>
<feature type="transmembrane region" description="Helical" evidence="2">
    <location>
        <begin position="101"/>
        <end position="120"/>
    </location>
</feature>
<proteinExistence type="predicted"/>
<feature type="region of interest" description="Disordered" evidence="1">
    <location>
        <begin position="55"/>
        <end position="81"/>
    </location>
</feature>
<keyword evidence="2" id="KW-0472">Membrane</keyword>
<dbReference type="GeneID" id="98174751"/>
<sequence>MATHSPDTWAQRDLEGLQAVDSTPGHMLHPVYFQDQPYPQYDPSTQQLPAALNTGEGAQHWGDDPTLASRSKISSPVPANTIRHETSELESRILGLRRTTFVLTVSNIILAIALVVLGVIQSQMLSSNNRSAAAAAGQQSCPT</sequence>
<evidence type="ECO:0000256" key="1">
    <source>
        <dbReference type="SAM" id="MobiDB-lite"/>
    </source>
</evidence>
<dbReference type="Proteomes" id="UP001628179">
    <property type="component" value="Unassembled WGS sequence"/>
</dbReference>
<dbReference type="RefSeq" id="XP_070915529.1">
    <property type="nucleotide sequence ID" value="XM_071059428.1"/>
</dbReference>
<accession>A0ABQ0G7R3</accession>
<keyword evidence="4" id="KW-1185">Reference proteome</keyword>
<evidence type="ECO:0000313" key="4">
    <source>
        <dbReference type="Proteomes" id="UP001628179"/>
    </source>
</evidence>
<organism evidence="3 4">
    <name type="scientific">Madurella fahalii</name>
    <dbReference type="NCBI Taxonomy" id="1157608"/>
    <lineage>
        <taxon>Eukaryota</taxon>
        <taxon>Fungi</taxon>
        <taxon>Dikarya</taxon>
        <taxon>Ascomycota</taxon>
        <taxon>Pezizomycotina</taxon>
        <taxon>Sordariomycetes</taxon>
        <taxon>Sordariomycetidae</taxon>
        <taxon>Sordariales</taxon>
        <taxon>Sordariales incertae sedis</taxon>
        <taxon>Madurella</taxon>
    </lineage>
</organism>
<keyword evidence="2" id="KW-0812">Transmembrane</keyword>
<keyword evidence="2" id="KW-1133">Transmembrane helix</keyword>
<reference evidence="3 4" key="1">
    <citation type="submission" date="2024-09" db="EMBL/GenBank/DDBJ databases">
        <title>Itraconazole resistance in Madurella fahalii resulting from another homologue of gene encoding cytochrome P450 14-alpha sterol demethylase (CYP51).</title>
        <authorList>
            <person name="Yoshioka I."/>
            <person name="Fahal A.H."/>
            <person name="Kaneko S."/>
            <person name="Yaguchi T."/>
        </authorList>
    </citation>
    <scope>NUCLEOTIDE SEQUENCE [LARGE SCALE GENOMIC DNA]</scope>
    <source>
        <strain evidence="3 4">IFM 68171</strain>
    </source>
</reference>